<dbReference type="AlphaFoldDB" id="A0A2P8HH55"/>
<sequence length="184" mass="21253">MHVPVLSTGELVLRPIEDKDTAALFRHFSNDAVTKYMDIDSFSNISEATHIISFFRESLETQEGMRWAITLTERDELIGTCGFHRWSKTHFKAEIGYDLEPAYWGKGIMSAALTAMLAYGYEELQFNRIEAFVDPENTASSKLLVQLGFSYEGFLRDAFFEKGKFVDAQLYSRLRHEHNRETIY</sequence>
<dbReference type="Proteomes" id="UP000240971">
    <property type="component" value="Unassembled WGS sequence"/>
</dbReference>
<dbReference type="InterPro" id="IPR051531">
    <property type="entry name" value="N-acetyltransferase"/>
</dbReference>
<dbReference type="EMBL" id="PYAW01000004">
    <property type="protein sequence ID" value="PSL45529.1"/>
    <property type="molecule type" value="Genomic_DNA"/>
</dbReference>
<dbReference type="GO" id="GO:0008999">
    <property type="term" value="F:protein-N-terminal-alanine acetyltransferase activity"/>
    <property type="evidence" value="ECO:0007669"/>
    <property type="project" value="TreeGrafter"/>
</dbReference>
<gene>
    <name evidence="2" type="ORF">CLV51_104234</name>
</gene>
<name>A0A2P8HH55_CHINA</name>
<dbReference type="InterPro" id="IPR016181">
    <property type="entry name" value="Acyl_CoA_acyltransferase"/>
</dbReference>
<dbReference type="PANTHER" id="PTHR43792:SF9">
    <property type="entry name" value="RIBOSOMAL-PROTEIN-ALANINE ACETYLTRANSFERASE"/>
    <property type="match status" value="1"/>
</dbReference>
<dbReference type="Gene3D" id="3.40.630.30">
    <property type="match status" value="1"/>
</dbReference>
<dbReference type="GO" id="GO:0005737">
    <property type="term" value="C:cytoplasm"/>
    <property type="evidence" value="ECO:0007669"/>
    <property type="project" value="TreeGrafter"/>
</dbReference>
<keyword evidence="2" id="KW-0808">Transferase</keyword>
<dbReference type="OrthoDB" id="9811523at2"/>
<reference evidence="2 3" key="1">
    <citation type="submission" date="2018-03" db="EMBL/GenBank/DDBJ databases">
        <title>Genomic Encyclopedia of Archaeal and Bacterial Type Strains, Phase II (KMG-II): from individual species to whole genera.</title>
        <authorList>
            <person name="Goeker M."/>
        </authorList>
    </citation>
    <scope>NUCLEOTIDE SEQUENCE [LARGE SCALE GENOMIC DNA]</scope>
    <source>
        <strain evidence="2 3">DSM 24859</strain>
    </source>
</reference>
<evidence type="ECO:0000313" key="3">
    <source>
        <dbReference type="Proteomes" id="UP000240971"/>
    </source>
</evidence>
<evidence type="ECO:0000259" key="1">
    <source>
        <dbReference type="PROSITE" id="PS51186"/>
    </source>
</evidence>
<keyword evidence="3" id="KW-1185">Reference proteome</keyword>
<comment type="caution">
    <text evidence="2">The sequence shown here is derived from an EMBL/GenBank/DDBJ whole genome shotgun (WGS) entry which is preliminary data.</text>
</comment>
<proteinExistence type="predicted"/>
<feature type="domain" description="N-acetyltransferase" evidence="1">
    <location>
        <begin position="23"/>
        <end position="167"/>
    </location>
</feature>
<dbReference type="Pfam" id="PF13302">
    <property type="entry name" value="Acetyltransf_3"/>
    <property type="match status" value="1"/>
</dbReference>
<dbReference type="PROSITE" id="PS51186">
    <property type="entry name" value="GNAT"/>
    <property type="match status" value="1"/>
</dbReference>
<dbReference type="CDD" id="cd04301">
    <property type="entry name" value="NAT_SF"/>
    <property type="match status" value="1"/>
</dbReference>
<dbReference type="RefSeq" id="WP_106529856.1">
    <property type="nucleotide sequence ID" value="NZ_PYAW01000004.1"/>
</dbReference>
<organism evidence="2 3">
    <name type="scientific">Chitinophaga niastensis</name>
    <dbReference type="NCBI Taxonomy" id="536980"/>
    <lineage>
        <taxon>Bacteria</taxon>
        <taxon>Pseudomonadati</taxon>
        <taxon>Bacteroidota</taxon>
        <taxon>Chitinophagia</taxon>
        <taxon>Chitinophagales</taxon>
        <taxon>Chitinophagaceae</taxon>
        <taxon>Chitinophaga</taxon>
    </lineage>
</organism>
<accession>A0A2P8HH55</accession>
<dbReference type="InterPro" id="IPR000182">
    <property type="entry name" value="GNAT_dom"/>
</dbReference>
<evidence type="ECO:0000313" key="2">
    <source>
        <dbReference type="EMBL" id="PSL45529.1"/>
    </source>
</evidence>
<protein>
    <submittedName>
        <fullName evidence="2">Ribosomal-protein-alanine N-acetyltransferase</fullName>
    </submittedName>
</protein>
<dbReference type="PANTHER" id="PTHR43792">
    <property type="entry name" value="GNAT FAMILY, PUTATIVE (AFU_ORTHOLOGUE AFUA_3G00765)-RELATED-RELATED"/>
    <property type="match status" value="1"/>
</dbReference>
<dbReference type="SUPFAM" id="SSF55729">
    <property type="entry name" value="Acyl-CoA N-acyltransferases (Nat)"/>
    <property type="match status" value="1"/>
</dbReference>